<accession>A0ABU7GGS5</accession>
<name>A0ABU7GGS5_9SPHN</name>
<protein>
    <submittedName>
        <fullName evidence="1">Uncharacterized protein</fullName>
    </submittedName>
</protein>
<dbReference type="Proteomes" id="UP001343492">
    <property type="component" value="Unassembled WGS sequence"/>
</dbReference>
<dbReference type="RefSeq" id="WP_354145235.1">
    <property type="nucleotide sequence ID" value="NZ_JAZDQV010000010.1"/>
</dbReference>
<reference evidence="1 2" key="1">
    <citation type="submission" date="2024-01" db="EMBL/GenBank/DDBJ databases">
        <title>The genome sequence of Erythrobacteraceae sp. strain 1XM1-14.</title>
        <authorList>
            <person name="Liu Y."/>
        </authorList>
    </citation>
    <scope>NUCLEOTIDE SEQUENCE [LARGE SCALE GENOMIC DNA]</scope>
    <source>
        <strain evidence="1 2">1XM1-14</strain>
    </source>
</reference>
<sequence>MTTDSAHSGKRAVFVVVPQWPSGTMAMKFGSALMKALRVDEGNAELVQFAPDRVFRVQTDRTEAELDAALRASGVSWHGSVRLAD</sequence>
<proteinExistence type="predicted"/>
<organism evidence="1 2">
    <name type="scientific">Altererythrobacter litoralis</name>
    <dbReference type="NCBI Taxonomy" id="3113904"/>
    <lineage>
        <taxon>Bacteria</taxon>
        <taxon>Pseudomonadati</taxon>
        <taxon>Pseudomonadota</taxon>
        <taxon>Alphaproteobacteria</taxon>
        <taxon>Sphingomonadales</taxon>
        <taxon>Erythrobacteraceae</taxon>
        <taxon>Altererythrobacter</taxon>
    </lineage>
</organism>
<gene>
    <name evidence="1" type="ORF">VRS74_10595</name>
</gene>
<keyword evidence="2" id="KW-1185">Reference proteome</keyword>
<evidence type="ECO:0000313" key="2">
    <source>
        <dbReference type="Proteomes" id="UP001343492"/>
    </source>
</evidence>
<evidence type="ECO:0000313" key="1">
    <source>
        <dbReference type="EMBL" id="MEE1878130.1"/>
    </source>
</evidence>
<comment type="caution">
    <text evidence="1">The sequence shown here is derived from an EMBL/GenBank/DDBJ whole genome shotgun (WGS) entry which is preliminary data.</text>
</comment>
<dbReference type="EMBL" id="JAZDQV010000010">
    <property type="protein sequence ID" value="MEE1878130.1"/>
    <property type="molecule type" value="Genomic_DNA"/>
</dbReference>